<evidence type="ECO:0000313" key="3">
    <source>
        <dbReference type="Proteomes" id="UP000218231"/>
    </source>
</evidence>
<dbReference type="EMBL" id="LIAE01003546">
    <property type="protein sequence ID" value="PAV93863.1"/>
    <property type="molecule type" value="Genomic_DNA"/>
</dbReference>
<protein>
    <submittedName>
        <fullName evidence="2">Uncharacterized protein</fullName>
    </submittedName>
</protein>
<organism evidence="2 3">
    <name type="scientific">Diploscapter pachys</name>
    <dbReference type="NCBI Taxonomy" id="2018661"/>
    <lineage>
        <taxon>Eukaryota</taxon>
        <taxon>Metazoa</taxon>
        <taxon>Ecdysozoa</taxon>
        <taxon>Nematoda</taxon>
        <taxon>Chromadorea</taxon>
        <taxon>Rhabditida</taxon>
        <taxon>Rhabditina</taxon>
        <taxon>Rhabditomorpha</taxon>
        <taxon>Rhabditoidea</taxon>
        <taxon>Rhabditidae</taxon>
        <taxon>Diploscapter</taxon>
    </lineage>
</organism>
<name>A0A2A2M679_9BILA</name>
<dbReference type="Proteomes" id="UP000218231">
    <property type="component" value="Unassembled WGS sequence"/>
</dbReference>
<accession>A0A2A2M679</accession>
<feature type="compositionally biased region" description="Low complexity" evidence="1">
    <location>
        <begin position="50"/>
        <end position="59"/>
    </location>
</feature>
<proteinExistence type="predicted"/>
<keyword evidence="3" id="KW-1185">Reference proteome</keyword>
<comment type="caution">
    <text evidence="2">The sequence shown here is derived from an EMBL/GenBank/DDBJ whole genome shotgun (WGS) entry which is preliminary data.</text>
</comment>
<feature type="region of interest" description="Disordered" evidence="1">
    <location>
        <begin position="1"/>
        <end position="74"/>
    </location>
</feature>
<sequence>MGPGRERQSGCRTVARGGDRGGAGGVPAARCDGDAGAAAGARTRARPRASRGAGAVARRAGAERGQGRADRCGL</sequence>
<gene>
    <name evidence="2" type="ORF">WR25_18438</name>
</gene>
<evidence type="ECO:0000256" key="1">
    <source>
        <dbReference type="SAM" id="MobiDB-lite"/>
    </source>
</evidence>
<feature type="compositionally biased region" description="Basic and acidic residues" evidence="1">
    <location>
        <begin position="60"/>
        <end position="74"/>
    </location>
</feature>
<evidence type="ECO:0000313" key="2">
    <source>
        <dbReference type="EMBL" id="PAV93863.1"/>
    </source>
</evidence>
<dbReference type="AlphaFoldDB" id="A0A2A2M679"/>
<reference evidence="2 3" key="1">
    <citation type="journal article" date="2017" name="Curr. Biol.">
        <title>Genome architecture and evolution of a unichromosomal asexual nematode.</title>
        <authorList>
            <person name="Fradin H."/>
            <person name="Zegar C."/>
            <person name="Gutwein M."/>
            <person name="Lucas J."/>
            <person name="Kovtun M."/>
            <person name="Corcoran D."/>
            <person name="Baugh L.R."/>
            <person name="Kiontke K."/>
            <person name="Gunsalus K."/>
            <person name="Fitch D.H."/>
            <person name="Piano F."/>
        </authorList>
    </citation>
    <scope>NUCLEOTIDE SEQUENCE [LARGE SCALE GENOMIC DNA]</scope>
    <source>
        <strain evidence="2">PF1309</strain>
    </source>
</reference>
<feature type="compositionally biased region" description="Low complexity" evidence="1">
    <location>
        <begin position="26"/>
        <end position="42"/>
    </location>
</feature>